<sequence length="52" mass="6076">MVSLTNVSQRGKNTHINESIKIIEANELRNYMLNKNNKERGYFMEGVLQHVL</sequence>
<accession>A0ABY1SMT9</accession>
<comment type="caution">
    <text evidence="1">The sequence shown here is derived from an EMBL/GenBank/DDBJ whole genome shotgun (WGS) entry which is preliminary data.</text>
</comment>
<evidence type="ECO:0000313" key="2">
    <source>
        <dbReference type="Proteomes" id="UP000198337"/>
    </source>
</evidence>
<proteinExistence type="predicted"/>
<gene>
    <name evidence="1" type="ORF">SAMN04488009_0199</name>
</gene>
<protein>
    <submittedName>
        <fullName evidence="1">Uncharacterized protein</fullName>
    </submittedName>
</protein>
<evidence type="ECO:0000313" key="1">
    <source>
        <dbReference type="EMBL" id="SNR81261.1"/>
    </source>
</evidence>
<name>A0ABY1SMT9_9FLAO</name>
<dbReference type="EMBL" id="FZNV01000012">
    <property type="protein sequence ID" value="SNR81261.1"/>
    <property type="molecule type" value="Genomic_DNA"/>
</dbReference>
<reference evidence="1 2" key="1">
    <citation type="submission" date="2017-06" db="EMBL/GenBank/DDBJ databases">
        <authorList>
            <person name="Varghese N."/>
            <person name="Submissions S."/>
        </authorList>
    </citation>
    <scope>NUCLEOTIDE SEQUENCE [LARGE SCALE GENOMIC DNA]</scope>
    <source>
        <strain evidence="1 2">DSM 19840</strain>
    </source>
</reference>
<organism evidence="1 2">
    <name type="scientific">Maribacter sedimenticola</name>
    <dbReference type="NCBI Taxonomy" id="228956"/>
    <lineage>
        <taxon>Bacteria</taxon>
        <taxon>Pseudomonadati</taxon>
        <taxon>Bacteroidota</taxon>
        <taxon>Flavobacteriia</taxon>
        <taxon>Flavobacteriales</taxon>
        <taxon>Flavobacteriaceae</taxon>
        <taxon>Maribacter</taxon>
    </lineage>
</organism>
<keyword evidence="2" id="KW-1185">Reference proteome</keyword>
<dbReference type="Proteomes" id="UP000198337">
    <property type="component" value="Unassembled WGS sequence"/>
</dbReference>